<reference evidence="1 2" key="1">
    <citation type="journal article" date="2014" name="Am. J. Bot.">
        <title>Genome assembly and annotation for red clover (Trifolium pratense; Fabaceae).</title>
        <authorList>
            <person name="Istvanek J."/>
            <person name="Jaros M."/>
            <person name="Krenek A."/>
            <person name="Repkova J."/>
        </authorList>
    </citation>
    <scope>NUCLEOTIDE SEQUENCE [LARGE SCALE GENOMIC DNA]</scope>
    <source>
        <strain evidence="2">cv. Tatra</strain>
        <tissue evidence="1">Young leaves</tissue>
    </source>
</reference>
<name>A0A2K3MDA2_TRIPR</name>
<dbReference type="EMBL" id="ASHM01057621">
    <property type="protein sequence ID" value="PNX88765.1"/>
    <property type="molecule type" value="Genomic_DNA"/>
</dbReference>
<sequence length="28" mass="2961">KSIRDSEKVEAQDVVLDGDGGGCVTRRA</sequence>
<organism evidence="1 2">
    <name type="scientific">Trifolium pratense</name>
    <name type="common">Red clover</name>
    <dbReference type="NCBI Taxonomy" id="57577"/>
    <lineage>
        <taxon>Eukaryota</taxon>
        <taxon>Viridiplantae</taxon>
        <taxon>Streptophyta</taxon>
        <taxon>Embryophyta</taxon>
        <taxon>Tracheophyta</taxon>
        <taxon>Spermatophyta</taxon>
        <taxon>Magnoliopsida</taxon>
        <taxon>eudicotyledons</taxon>
        <taxon>Gunneridae</taxon>
        <taxon>Pentapetalae</taxon>
        <taxon>rosids</taxon>
        <taxon>fabids</taxon>
        <taxon>Fabales</taxon>
        <taxon>Fabaceae</taxon>
        <taxon>Papilionoideae</taxon>
        <taxon>50 kb inversion clade</taxon>
        <taxon>NPAAA clade</taxon>
        <taxon>Hologalegina</taxon>
        <taxon>IRL clade</taxon>
        <taxon>Trifolieae</taxon>
        <taxon>Trifolium</taxon>
    </lineage>
</organism>
<accession>A0A2K3MDA2</accession>
<comment type="caution">
    <text evidence="1">The sequence shown here is derived from an EMBL/GenBank/DDBJ whole genome shotgun (WGS) entry which is preliminary data.</text>
</comment>
<proteinExistence type="predicted"/>
<reference evidence="1 2" key="2">
    <citation type="journal article" date="2017" name="Front. Plant Sci.">
        <title>Gene Classification and Mining of Molecular Markers Useful in Red Clover (Trifolium pratense) Breeding.</title>
        <authorList>
            <person name="Istvanek J."/>
            <person name="Dluhosova J."/>
            <person name="Dluhos P."/>
            <person name="Patkova L."/>
            <person name="Nedelnik J."/>
            <person name="Repkova J."/>
        </authorList>
    </citation>
    <scope>NUCLEOTIDE SEQUENCE [LARGE SCALE GENOMIC DNA]</scope>
    <source>
        <strain evidence="2">cv. Tatra</strain>
        <tissue evidence="1">Young leaves</tissue>
    </source>
</reference>
<dbReference type="AlphaFoldDB" id="A0A2K3MDA2"/>
<feature type="non-terminal residue" evidence="1">
    <location>
        <position position="1"/>
    </location>
</feature>
<protein>
    <submittedName>
        <fullName evidence="1">Uncharacterized protein</fullName>
    </submittedName>
</protein>
<evidence type="ECO:0000313" key="1">
    <source>
        <dbReference type="EMBL" id="PNX88765.1"/>
    </source>
</evidence>
<evidence type="ECO:0000313" key="2">
    <source>
        <dbReference type="Proteomes" id="UP000236291"/>
    </source>
</evidence>
<gene>
    <name evidence="1" type="ORF">L195_g044879</name>
</gene>
<dbReference type="Proteomes" id="UP000236291">
    <property type="component" value="Unassembled WGS sequence"/>
</dbReference>